<dbReference type="Pfam" id="PF00565">
    <property type="entry name" value="SNase"/>
    <property type="match status" value="1"/>
</dbReference>
<proteinExistence type="predicted"/>
<sequence>MTLPSSRAFAGPPSAMSTIMGSGHFGLCVRGVHRDCVVDGDTFRIDGERVRIADIDTPEIHPARCALEAELGWAATLRLQAMLNTGPVTLVPIDRDRDRYGRLLRRVERDGRSLGAVLVAEGLARPWQGRRRPWCEDA</sequence>
<dbReference type="SUPFAM" id="SSF50199">
    <property type="entry name" value="Staphylococcal nuclease"/>
    <property type="match status" value="1"/>
</dbReference>
<dbReference type="PROSITE" id="PS50830">
    <property type="entry name" value="TNASE_3"/>
    <property type="match status" value="1"/>
</dbReference>
<dbReference type="InterPro" id="IPR016071">
    <property type="entry name" value="Staphylococal_nuclease_OB-fold"/>
</dbReference>
<accession>A0A1H8B312</accession>
<evidence type="ECO:0000259" key="1">
    <source>
        <dbReference type="PROSITE" id="PS50830"/>
    </source>
</evidence>
<dbReference type="InterPro" id="IPR035437">
    <property type="entry name" value="SNase_OB-fold_sf"/>
</dbReference>
<protein>
    <submittedName>
        <fullName evidence="2">Nuclease homologue</fullName>
    </submittedName>
</protein>
<dbReference type="STRING" id="1166340.SAMN05192583_1182"/>
<dbReference type="Proteomes" id="UP000199206">
    <property type="component" value="Unassembled WGS sequence"/>
</dbReference>
<dbReference type="AlphaFoldDB" id="A0A1H8B312"/>
<dbReference type="EMBL" id="FOCF01000002">
    <property type="protein sequence ID" value="SEM77332.1"/>
    <property type="molecule type" value="Genomic_DNA"/>
</dbReference>
<keyword evidence="3" id="KW-1185">Reference proteome</keyword>
<organism evidence="2 3">
    <name type="scientific">Sphingomonas gellani</name>
    <dbReference type="NCBI Taxonomy" id="1166340"/>
    <lineage>
        <taxon>Bacteria</taxon>
        <taxon>Pseudomonadati</taxon>
        <taxon>Pseudomonadota</taxon>
        <taxon>Alphaproteobacteria</taxon>
        <taxon>Sphingomonadales</taxon>
        <taxon>Sphingomonadaceae</taxon>
        <taxon>Sphingomonas</taxon>
    </lineage>
</organism>
<evidence type="ECO:0000313" key="2">
    <source>
        <dbReference type="EMBL" id="SEM77332.1"/>
    </source>
</evidence>
<dbReference type="SMART" id="SM00318">
    <property type="entry name" value="SNc"/>
    <property type="match status" value="1"/>
</dbReference>
<reference evidence="3" key="1">
    <citation type="submission" date="2016-10" db="EMBL/GenBank/DDBJ databases">
        <authorList>
            <person name="Varghese N."/>
            <person name="Submissions S."/>
        </authorList>
    </citation>
    <scope>NUCLEOTIDE SEQUENCE [LARGE SCALE GENOMIC DNA]</scope>
    <source>
        <strain evidence="3">S6-262</strain>
    </source>
</reference>
<gene>
    <name evidence="2" type="ORF">SAMN05192583_1182</name>
</gene>
<feature type="domain" description="TNase-like" evidence="1">
    <location>
        <begin position="37"/>
        <end position="125"/>
    </location>
</feature>
<dbReference type="Gene3D" id="2.40.50.90">
    <property type="match status" value="1"/>
</dbReference>
<evidence type="ECO:0000313" key="3">
    <source>
        <dbReference type="Proteomes" id="UP000199206"/>
    </source>
</evidence>
<name>A0A1H8B312_9SPHN</name>